<dbReference type="GO" id="GO:0006353">
    <property type="term" value="P:DNA-templated transcription termination"/>
    <property type="evidence" value="ECO:0007669"/>
    <property type="project" value="UniProtKB-KW"/>
</dbReference>
<reference evidence="4" key="1">
    <citation type="submission" date="2018-08" db="EMBL/GenBank/DDBJ databases">
        <authorList>
            <person name="Rossello M."/>
        </authorList>
    </citation>
    <scope>NUCLEOTIDE SEQUENCE [LARGE SCALE GENOMIC DNA]</scope>
    <source>
        <strain evidence="4">cv. Chinese Spring</strain>
    </source>
</reference>
<keyword evidence="5" id="KW-1185">Reference proteome</keyword>
<dbReference type="Gramene" id="TraesROB_scaffold_055115_01G000100.1">
    <property type="protein sequence ID" value="TraesROB_scaffold_055115_01G000100.1"/>
    <property type="gene ID" value="TraesROB_scaffold_055115_01G000100"/>
</dbReference>
<dbReference type="Gramene" id="TraesWEE_scaffold_101143_01G000100.1">
    <property type="protein sequence ID" value="TraesWEE_scaffold_101143_01G000100.1"/>
    <property type="gene ID" value="TraesWEE_scaffold_101143_01G000100"/>
</dbReference>
<comment type="similarity">
    <text evidence="1">Belongs to the mTERF family.</text>
</comment>
<evidence type="ECO:0000256" key="1">
    <source>
        <dbReference type="ARBA" id="ARBA00007692"/>
    </source>
</evidence>
<evidence type="ECO:0000256" key="2">
    <source>
        <dbReference type="ARBA" id="ARBA00022472"/>
    </source>
</evidence>
<dbReference type="OMA" id="ANSICRK"/>
<organism evidence="4">
    <name type="scientific">Triticum aestivum</name>
    <name type="common">Wheat</name>
    <dbReference type="NCBI Taxonomy" id="4565"/>
    <lineage>
        <taxon>Eukaryota</taxon>
        <taxon>Viridiplantae</taxon>
        <taxon>Streptophyta</taxon>
        <taxon>Embryophyta</taxon>
        <taxon>Tracheophyta</taxon>
        <taxon>Spermatophyta</taxon>
        <taxon>Magnoliopsida</taxon>
        <taxon>Liliopsida</taxon>
        <taxon>Poales</taxon>
        <taxon>Poaceae</taxon>
        <taxon>BOP clade</taxon>
        <taxon>Pooideae</taxon>
        <taxon>Triticodae</taxon>
        <taxon>Triticeae</taxon>
        <taxon>Triticinae</taxon>
        <taxon>Triticum</taxon>
    </lineage>
</organism>
<evidence type="ECO:0000256" key="3">
    <source>
        <dbReference type="ARBA" id="ARBA00022946"/>
    </source>
</evidence>
<dbReference type="Gramene" id="TraesCAD_scaffold_044875_01G000400.1">
    <property type="protein sequence ID" value="TraesCAD_scaffold_044875_01G000400.1"/>
    <property type="gene ID" value="TraesCAD_scaffold_044875_01G000400"/>
</dbReference>
<dbReference type="PANTHER" id="PTHR13068:SF149">
    <property type="entry name" value="LRP_ASNC FAMILY TRANSCRIPTIONAL REGULATOR"/>
    <property type="match status" value="1"/>
</dbReference>
<dbReference type="Pfam" id="PF02536">
    <property type="entry name" value="mTERF"/>
    <property type="match status" value="1"/>
</dbReference>
<dbReference type="FunFam" id="1.25.70.10:FF:000001">
    <property type="entry name" value="Mitochondrial transcription termination factor-like"/>
    <property type="match status" value="1"/>
</dbReference>
<dbReference type="InterPro" id="IPR038538">
    <property type="entry name" value="MTERF_sf"/>
</dbReference>
<dbReference type="Gramene" id="TraesLDM6D03G03647900.1">
    <property type="protein sequence ID" value="TraesLDM6D03G03647900.1.CDS1"/>
    <property type="gene ID" value="TraesLDM6D03G03647900"/>
</dbReference>
<dbReference type="Proteomes" id="UP000019116">
    <property type="component" value="Chromosome 6D"/>
</dbReference>
<dbReference type="Gramene" id="TraesCS6D02G020300.1">
    <property type="protein sequence ID" value="TraesCS6D02G020300.1.cds1"/>
    <property type="gene ID" value="TraesCS6D02G020300"/>
</dbReference>
<sequence length="384" mass="42596">MLRLRCSILAQILSSHSASPSPELWRLISAATPAISPSPSFAVEEYLVQTCGLTRAQALKASAKLSHLKSPSKPDAVLAFLADLGLSSADVASVVAKDPRFLCTGVDRTLVPVVSGLTNLGLPRPKIARLVSLVGRFFRNKSVVPKLEYYLHLFGSSDNLLRALKRSSYFFSYDLERIIKPTVVLLRECGLDDCHIAKLCTDKPGLLITNHERVLEMVACADGLGVPRGSGMFWRALKAAASIRQENMAAKVDCLKNTFRWSDAEVGIAVSNAPQLLPSSKESLQRKSEFLISELGLEPSYLAHRSMLLTYSVEGRMRPRYYVVKFLRENGLLKRNPGYYTVFNITEKIFMGRFICPHTEAAPYLAEDYAAACREEMPARFIFT</sequence>
<dbReference type="STRING" id="4565.A0A3B6Q8Y0"/>
<keyword evidence="3" id="KW-0809">Transit peptide</keyword>
<dbReference type="GO" id="GO:0003676">
    <property type="term" value="F:nucleic acid binding"/>
    <property type="evidence" value="ECO:0007669"/>
    <property type="project" value="InterPro"/>
</dbReference>
<dbReference type="Gramene" id="TraesCLE_scaffold_032368_01G000400.1">
    <property type="protein sequence ID" value="TraesCLE_scaffold_032368_01G000400.1"/>
    <property type="gene ID" value="TraesCLE_scaffold_032368_01G000400"/>
</dbReference>
<dbReference type="AlphaFoldDB" id="A0A3B6Q8Y0"/>
<name>A0A3B6Q8Y0_WHEAT</name>
<dbReference type="Gramene" id="TraesPARA_EIv1.0_2221610.1">
    <property type="protein sequence ID" value="TraesPARA_EIv1.0_2221610.1.CDS1"/>
    <property type="gene ID" value="TraesPARA_EIv1.0_2221610"/>
</dbReference>
<dbReference type="EnsemblPlants" id="TraesCS6D02G020300.1">
    <property type="protein sequence ID" value="TraesCS6D02G020300.1.cds1"/>
    <property type="gene ID" value="TraesCS6D02G020300"/>
</dbReference>
<accession>A0A3B6Q8Y0</accession>
<reference evidence="4" key="2">
    <citation type="submission" date="2018-10" db="UniProtKB">
        <authorList>
            <consortium name="EnsemblPlants"/>
        </authorList>
    </citation>
    <scope>IDENTIFICATION</scope>
</reference>
<dbReference type="InterPro" id="IPR003690">
    <property type="entry name" value="MTERF"/>
</dbReference>
<evidence type="ECO:0000313" key="4">
    <source>
        <dbReference type="EnsemblPlants" id="TraesCS6D02G020300.1.cds1"/>
    </source>
</evidence>
<dbReference type="Gramene" id="TraesARI6D03G03609680.1">
    <property type="protein sequence ID" value="TraesARI6D03G03609680.1.CDS1"/>
    <property type="gene ID" value="TraesARI6D03G03609680"/>
</dbReference>
<keyword evidence="2" id="KW-0804">Transcription</keyword>
<dbReference type="GO" id="GO:0009658">
    <property type="term" value="P:chloroplast organization"/>
    <property type="evidence" value="ECO:0000318"/>
    <property type="project" value="GO_Central"/>
</dbReference>
<dbReference type="Gramene" id="TraesCS6D03G0042200.1">
    <property type="protein sequence ID" value="TraesCS6D03G0042200.1.CDS1"/>
    <property type="gene ID" value="TraesCS6D03G0042200"/>
</dbReference>
<dbReference type="OrthoDB" id="785478at2759"/>
<dbReference type="FunFam" id="1.25.70.10:FF:000016">
    <property type="entry name" value="Mitochondrial transcription termination factor-like"/>
    <property type="match status" value="1"/>
</dbReference>
<dbReference type="Gramene" id="TraesSYM6D03G03590170.1">
    <property type="protein sequence ID" value="TraesSYM6D03G03590170.1.CDS1"/>
    <property type="gene ID" value="TraesSYM6D03G03590170"/>
</dbReference>
<evidence type="ECO:0000313" key="5">
    <source>
        <dbReference type="Proteomes" id="UP000019116"/>
    </source>
</evidence>
<protein>
    <submittedName>
        <fullName evidence="4">Uncharacterized protein</fullName>
    </submittedName>
</protein>
<keyword evidence="2" id="KW-0806">Transcription termination</keyword>
<dbReference type="GO" id="GO:0009507">
    <property type="term" value="C:chloroplast"/>
    <property type="evidence" value="ECO:0000318"/>
    <property type="project" value="GO_Central"/>
</dbReference>
<dbReference type="PANTHER" id="PTHR13068">
    <property type="entry name" value="CGI-12 PROTEIN-RELATED"/>
    <property type="match status" value="1"/>
</dbReference>
<dbReference type="SMART" id="SM00733">
    <property type="entry name" value="Mterf"/>
    <property type="match status" value="5"/>
</dbReference>
<dbReference type="Gene3D" id="1.25.70.10">
    <property type="entry name" value="Transcription termination factor 3, mitochondrial"/>
    <property type="match status" value="1"/>
</dbReference>
<proteinExistence type="inferred from homology"/>
<keyword evidence="2" id="KW-0805">Transcription regulation</keyword>
<dbReference type="Gramene" id="TraesNOR6D03G03685470.1">
    <property type="protein sequence ID" value="TraesNOR6D03G03685470.1.CDS1"/>
    <property type="gene ID" value="TraesNOR6D03G03685470"/>
</dbReference>